<reference evidence="1 2" key="1">
    <citation type="submission" date="2023-01" db="EMBL/GenBank/DDBJ databases">
        <title>Cultivation and genomic characterization of new, ubiquitous marine nitrite-oxidizing bacteria from the Nitrospirales.</title>
        <authorList>
            <person name="Mueller A.J."/>
            <person name="Daebeler A."/>
            <person name="Herbold C.W."/>
            <person name="Kirkegaard R.H."/>
            <person name="Daims H."/>
        </authorList>
    </citation>
    <scope>NUCLEOTIDE SEQUENCE [LARGE SCALE GENOMIC DNA]</scope>
    <source>
        <strain evidence="1 2">VA</strain>
    </source>
</reference>
<evidence type="ECO:0000313" key="2">
    <source>
        <dbReference type="Proteomes" id="UP001302719"/>
    </source>
</evidence>
<gene>
    <name evidence="1" type="ORF">PP769_02470</name>
</gene>
<dbReference type="Proteomes" id="UP001302719">
    <property type="component" value="Chromosome"/>
</dbReference>
<dbReference type="KEGG" id="nall:PP769_02470"/>
<evidence type="ECO:0000313" key="1">
    <source>
        <dbReference type="EMBL" id="WNM58652.1"/>
    </source>
</evidence>
<proteinExistence type="predicted"/>
<accession>A0AA96GC35</accession>
<dbReference type="RefSeq" id="WP_312644763.1">
    <property type="nucleotide sequence ID" value="NZ_CP116967.1"/>
</dbReference>
<sequence>MNLVDRRSKRTSVWFSAAFAGVCMLGTGQVEAAKMPKVEICHFDPDEGVFKKISVSGNAVQNHLANHGDIFPASSNGAGTITLDAECNEVIARHVFSRAYIDTDRDGTYDPQVDVEISELVDANMDGVINAGDTIEFGQYPKTFDPCSSPPDANCADLGNLNLAPVVVTHVFSATPTSVIVQSASGSLFNWEIPGELEIVRLGTIPEQILFDSFLDQPNDAIKIPLGGEADPSDAVDIMRPGNGANDYFFNVEINLAP</sequence>
<dbReference type="AlphaFoldDB" id="A0AA96GC35"/>
<name>A0AA96GC35_9BACT</name>
<protein>
    <submittedName>
        <fullName evidence="1">Uncharacterized protein</fullName>
    </submittedName>
</protein>
<dbReference type="EMBL" id="CP116967">
    <property type="protein sequence ID" value="WNM58652.1"/>
    <property type="molecule type" value="Genomic_DNA"/>
</dbReference>
<organism evidence="1 2">
    <name type="scientific">Candidatus Nitrospira allomarina</name>
    <dbReference type="NCBI Taxonomy" id="3020900"/>
    <lineage>
        <taxon>Bacteria</taxon>
        <taxon>Pseudomonadati</taxon>
        <taxon>Nitrospirota</taxon>
        <taxon>Nitrospiria</taxon>
        <taxon>Nitrospirales</taxon>
        <taxon>Nitrospiraceae</taxon>
        <taxon>Nitrospira</taxon>
    </lineage>
</organism>
<keyword evidence="2" id="KW-1185">Reference proteome</keyword>